<feature type="domain" description="Heterokaryon incompatibility" evidence="1">
    <location>
        <begin position="159"/>
        <end position="216"/>
    </location>
</feature>
<sequence>NRRLIELTNHSFAQWHRNHIEQRRRNYSKFKAIFLKSGDTCNEWNVSRKAEHARLRQEFLTRARLQHPQLLRLIDIDATCRQGRRRVVLIDYWADAGTVQQVGYTAISHTYGMDIYKVFDCPCASECSANERPRCSNEPCPHHDDASSLVGVAGHEKHKRALNDILRMCDILSKAEVKYAWHDGVCISQHDEDEVNETIKHMGWIYANANDTVIFLHYIGNPMAPVGSSKYFNELCCRWHTRVWTLQEAALSKCRRYCVREGPLGDCQIMEEFEEKIAQWYGDDSSTIKILEEERFFEFVKEIHRVLCSVCLNLAEKVLSIPNDADDDVIVESNWMWRKAYVWNVCTWEVIQNLHWTCLEFPTMYRVLCICSARDSKHRGDKVNSILALAGVKDFVAQKDVNLEASTIEFFKRQGQAGLAKAVFCVNGALEMKDKQYITEERRHTWQPVLWSTVTAVAPEGANDLGIEFNVMEDDRMEMRGELKYVKVQFTVHEYNTNCGQISGDDDIELPALLICHRACTWISLNLRRIYSRLAPFPNVLWAIAWKFQQSRDV</sequence>
<dbReference type="AlphaFoldDB" id="A0A9D4ZPM6"/>
<dbReference type="InterPro" id="IPR010730">
    <property type="entry name" value="HET"/>
</dbReference>
<dbReference type="PANTHER" id="PTHR24148:SF64">
    <property type="entry name" value="HETEROKARYON INCOMPATIBILITY DOMAIN-CONTAINING PROTEIN"/>
    <property type="match status" value="1"/>
</dbReference>
<dbReference type="EMBL" id="JABFUD020000004">
    <property type="protein sequence ID" value="KAI5081322.1"/>
    <property type="molecule type" value="Genomic_DNA"/>
</dbReference>
<evidence type="ECO:0000313" key="3">
    <source>
        <dbReference type="Proteomes" id="UP000886520"/>
    </source>
</evidence>
<dbReference type="OrthoDB" id="5428863at2759"/>
<dbReference type="InterPro" id="IPR052895">
    <property type="entry name" value="HetReg/Transcr_Mod"/>
</dbReference>
<evidence type="ECO:0000313" key="2">
    <source>
        <dbReference type="EMBL" id="KAI5081322.1"/>
    </source>
</evidence>
<dbReference type="Pfam" id="PF06985">
    <property type="entry name" value="HET"/>
    <property type="match status" value="1"/>
</dbReference>
<dbReference type="Proteomes" id="UP000886520">
    <property type="component" value="Chromosome 4"/>
</dbReference>
<name>A0A9D4ZPM6_ADICA</name>
<accession>A0A9D4ZPM6</accession>
<feature type="non-terminal residue" evidence="2">
    <location>
        <position position="1"/>
    </location>
</feature>
<gene>
    <name evidence="2" type="ORF">GOP47_0004505</name>
</gene>
<organism evidence="2 3">
    <name type="scientific">Adiantum capillus-veneris</name>
    <name type="common">Maidenhair fern</name>
    <dbReference type="NCBI Taxonomy" id="13818"/>
    <lineage>
        <taxon>Eukaryota</taxon>
        <taxon>Viridiplantae</taxon>
        <taxon>Streptophyta</taxon>
        <taxon>Embryophyta</taxon>
        <taxon>Tracheophyta</taxon>
        <taxon>Polypodiopsida</taxon>
        <taxon>Polypodiidae</taxon>
        <taxon>Polypodiales</taxon>
        <taxon>Pteridineae</taxon>
        <taxon>Pteridaceae</taxon>
        <taxon>Vittarioideae</taxon>
        <taxon>Adiantum</taxon>
    </lineage>
</organism>
<protein>
    <recommendedName>
        <fullName evidence="1">Heterokaryon incompatibility domain-containing protein</fullName>
    </recommendedName>
</protein>
<keyword evidence="3" id="KW-1185">Reference proteome</keyword>
<dbReference type="PANTHER" id="PTHR24148">
    <property type="entry name" value="ANKYRIN REPEAT DOMAIN-CONTAINING PROTEIN 39 HOMOLOG-RELATED"/>
    <property type="match status" value="1"/>
</dbReference>
<comment type="caution">
    <text evidence="2">The sequence shown here is derived from an EMBL/GenBank/DDBJ whole genome shotgun (WGS) entry which is preliminary data.</text>
</comment>
<evidence type="ECO:0000259" key="1">
    <source>
        <dbReference type="Pfam" id="PF06985"/>
    </source>
</evidence>
<reference evidence="2" key="1">
    <citation type="submission" date="2021-01" db="EMBL/GenBank/DDBJ databases">
        <title>Adiantum capillus-veneris genome.</title>
        <authorList>
            <person name="Fang Y."/>
            <person name="Liao Q."/>
        </authorList>
    </citation>
    <scope>NUCLEOTIDE SEQUENCE</scope>
    <source>
        <strain evidence="2">H3</strain>
        <tissue evidence="2">Leaf</tissue>
    </source>
</reference>
<proteinExistence type="predicted"/>